<feature type="domain" description="RRM" evidence="4">
    <location>
        <begin position="218"/>
        <end position="296"/>
    </location>
</feature>
<protein>
    <recommendedName>
        <fullName evidence="4">RRM domain-containing protein</fullName>
    </recommendedName>
</protein>
<sequence length="628" mass="68288">MSPSPLTPSKGNQKNEYHAAQMLLGSNERVASSTKSKLNFLNEPSPASTYGETAESSMPATPFNPDCHDITTEISHSLRAAQLDPAIKSISGSPMPSHEQEYHPSNSQNAAQANCGHEHSSPLKPAHGANAAGTTSPTTTPPSSGRAQAIRSAPSWRGGLQSSFVHQTGAREDDPFVSNEEASRPQVPQQCATVSYHPNKVGVTPTNNTAQAIFPPQACVFVANLMQSETDEQLEYAVTEAFQRFGDVYIKIRRDSRQMPFAFAQYTNVEDAQRAITMGRGMLINGRPCRTEVARVNRGPVSEGEAREMLNGHGPLESVWSASQTEREMFGLPEGVFVRFAFFDDCRDAQMAFRDSASYRLEQVKGLEDSRSAHAASSHAHRSPANLAPPPALRRNAEARSVFVGGLPPQISNEHLTNLFQMYGRVLHVEIIRKPSMMNASGVNVFAFVEFDNVQSTTLAVQASRYEPQNLPFRVEHKEHPNSPRIFQSSSGSPRQGAVHSPQDLSIAFQRGISIGMSQALQAQVIVPPMYPQYQYYPSFDSNLVTPDTPAATSGGTPATSPQVLSNGFMDAIAAQFSGSPSLVNWGHFTEQQPYVAPKPVVSTYQWPVASSQAEESNVSNASNATQR</sequence>
<dbReference type="InterPro" id="IPR050502">
    <property type="entry name" value="Euk_RNA-bind_prot"/>
</dbReference>
<dbReference type="EMBL" id="JAPUFD010000004">
    <property type="protein sequence ID" value="MDI1486955.1"/>
    <property type="molecule type" value="Genomic_DNA"/>
</dbReference>
<feature type="compositionally biased region" description="Polar residues" evidence="3">
    <location>
        <begin position="485"/>
        <end position="494"/>
    </location>
</feature>
<feature type="region of interest" description="Disordered" evidence="3">
    <location>
        <begin position="370"/>
        <end position="391"/>
    </location>
</feature>
<feature type="domain" description="RRM" evidence="4">
    <location>
        <begin position="400"/>
        <end position="480"/>
    </location>
</feature>
<feature type="region of interest" description="Disordered" evidence="3">
    <location>
        <begin position="23"/>
        <end position="66"/>
    </location>
</feature>
<dbReference type="InterPro" id="IPR012677">
    <property type="entry name" value="Nucleotide-bd_a/b_plait_sf"/>
</dbReference>
<dbReference type="Proteomes" id="UP001161017">
    <property type="component" value="Unassembled WGS sequence"/>
</dbReference>
<feature type="compositionally biased region" description="Polar residues" evidence="3">
    <location>
        <begin position="45"/>
        <end position="59"/>
    </location>
</feature>
<name>A0AA43QI48_9LECA</name>
<comment type="caution">
    <text evidence="5">The sequence shown here is derived from an EMBL/GenBank/DDBJ whole genome shotgun (WGS) entry which is preliminary data.</text>
</comment>
<dbReference type="PANTHER" id="PTHR48025:SF1">
    <property type="entry name" value="RRM DOMAIN-CONTAINING PROTEIN"/>
    <property type="match status" value="1"/>
</dbReference>
<feature type="compositionally biased region" description="Polar residues" evidence="3">
    <location>
        <begin position="103"/>
        <end position="112"/>
    </location>
</feature>
<feature type="compositionally biased region" description="Low complexity" evidence="3">
    <location>
        <begin position="373"/>
        <end position="386"/>
    </location>
</feature>
<dbReference type="GO" id="GO:0005634">
    <property type="term" value="C:nucleus"/>
    <property type="evidence" value="ECO:0007669"/>
    <property type="project" value="TreeGrafter"/>
</dbReference>
<dbReference type="Gene3D" id="3.30.70.330">
    <property type="match status" value="2"/>
</dbReference>
<evidence type="ECO:0000256" key="1">
    <source>
        <dbReference type="ARBA" id="ARBA00022884"/>
    </source>
</evidence>
<feature type="compositionally biased region" description="Low complexity" evidence="3">
    <location>
        <begin position="134"/>
        <end position="144"/>
    </location>
</feature>
<reference evidence="5" key="1">
    <citation type="journal article" date="2023" name="Genome Biol. Evol.">
        <title>First Whole Genome Sequence and Flow Cytometry Genome Size Data for the Lichen-Forming Fungus Ramalina farinacea (Ascomycota).</title>
        <authorList>
            <person name="Llewellyn T."/>
            <person name="Mian S."/>
            <person name="Hill R."/>
            <person name="Leitch I.J."/>
            <person name="Gaya E."/>
        </authorList>
    </citation>
    <scope>NUCLEOTIDE SEQUENCE</scope>
    <source>
        <strain evidence="5">LIQ254RAFAR</strain>
    </source>
</reference>
<dbReference type="InterPro" id="IPR000504">
    <property type="entry name" value="RRM_dom"/>
</dbReference>
<keyword evidence="6" id="KW-1185">Reference proteome</keyword>
<keyword evidence="1 2" id="KW-0694">RNA-binding</keyword>
<evidence type="ECO:0000259" key="4">
    <source>
        <dbReference type="PROSITE" id="PS50102"/>
    </source>
</evidence>
<feature type="region of interest" description="Disordered" evidence="3">
    <location>
        <begin position="479"/>
        <end position="501"/>
    </location>
</feature>
<dbReference type="SMART" id="SM00360">
    <property type="entry name" value="RRM"/>
    <property type="match status" value="2"/>
</dbReference>
<evidence type="ECO:0000313" key="5">
    <source>
        <dbReference type="EMBL" id="MDI1486955.1"/>
    </source>
</evidence>
<dbReference type="SUPFAM" id="SSF54928">
    <property type="entry name" value="RNA-binding domain, RBD"/>
    <property type="match status" value="2"/>
</dbReference>
<evidence type="ECO:0000313" key="6">
    <source>
        <dbReference type="Proteomes" id="UP001161017"/>
    </source>
</evidence>
<gene>
    <name evidence="5" type="ORF">OHK93_006217</name>
</gene>
<accession>A0AA43QI48</accession>
<dbReference type="PROSITE" id="PS50102">
    <property type="entry name" value="RRM"/>
    <property type="match status" value="2"/>
</dbReference>
<feature type="compositionally biased region" description="Polar residues" evidence="3">
    <location>
        <begin position="29"/>
        <end position="39"/>
    </location>
</feature>
<feature type="region of interest" description="Disordered" evidence="3">
    <location>
        <begin position="88"/>
        <end position="160"/>
    </location>
</feature>
<dbReference type="PANTHER" id="PTHR48025">
    <property type="entry name" value="OS02G0815200 PROTEIN"/>
    <property type="match status" value="1"/>
</dbReference>
<evidence type="ECO:0000256" key="2">
    <source>
        <dbReference type="PROSITE-ProRule" id="PRU00176"/>
    </source>
</evidence>
<proteinExistence type="predicted"/>
<organism evidence="5 6">
    <name type="scientific">Ramalina farinacea</name>
    <dbReference type="NCBI Taxonomy" id="258253"/>
    <lineage>
        <taxon>Eukaryota</taxon>
        <taxon>Fungi</taxon>
        <taxon>Dikarya</taxon>
        <taxon>Ascomycota</taxon>
        <taxon>Pezizomycotina</taxon>
        <taxon>Lecanoromycetes</taxon>
        <taxon>OSLEUM clade</taxon>
        <taxon>Lecanoromycetidae</taxon>
        <taxon>Lecanorales</taxon>
        <taxon>Lecanorineae</taxon>
        <taxon>Ramalinaceae</taxon>
        <taxon>Ramalina</taxon>
    </lineage>
</organism>
<dbReference type="InterPro" id="IPR035979">
    <property type="entry name" value="RBD_domain_sf"/>
</dbReference>
<dbReference type="GO" id="GO:0003729">
    <property type="term" value="F:mRNA binding"/>
    <property type="evidence" value="ECO:0007669"/>
    <property type="project" value="TreeGrafter"/>
</dbReference>
<evidence type="ECO:0000256" key="3">
    <source>
        <dbReference type="SAM" id="MobiDB-lite"/>
    </source>
</evidence>
<dbReference type="AlphaFoldDB" id="A0AA43QI48"/>
<dbReference type="Pfam" id="PF00076">
    <property type="entry name" value="RRM_1"/>
    <property type="match status" value="2"/>
</dbReference>